<dbReference type="EMBL" id="SRLO01000007">
    <property type="protein sequence ID" value="TNN88159.1"/>
    <property type="molecule type" value="Genomic_DNA"/>
</dbReference>
<accession>A0A4Z2JD55</accession>
<sequence length="76" mass="8298">MSVKLNATSTVTSPNVPQDVRLHNAGGPHPTVFRGEEDAGRKRKVYPTCQLLTDQESRLTETNQPHVSSGRSLVLS</sequence>
<feature type="region of interest" description="Disordered" evidence="1">
    <location>
        <begin position="1"/>
        <end position="41"/>
    </location>
</feature>
<evidence type="ECO:0000256" key="1">
    <source>
        <dbReference type="SAM" id="MobiDB-lite"/>
    </source>
</evidence>
<comment type="caution">
    <text evidence="2">The sequence shown here is derived from an EMBL/GenBank/DDBJ whole genome shotgun (WGS) entry which is preliminary data.</text>
</comment>
<organism evidence="2 3">
    <name type="scientific">Liparis tanakae</name>
    <name type="common">Tanaka's snailfish</name>
    <dbReference type="NCBI Taxonomy" id="230148"/>
    <lineage>
        <taxon>Eukaryota</taxon>
        <taxon>Metazoa</taxon>
        <taxon>Chordata</taxon>
        <taxon>Craniata</taxon>
        <taxon>Vertebrata</taxon>
        <taxon>Euteleostomi</taxon>
        <taxon>Actinopterygii</taxon>
        <taxon>Neopterygii</taxon>
        <taxon>Teleostei</taxon>
        <taxon>Neoteleostei</taxon>
        <taxon>Acanthomorphata</taxon>
        <taxon>Eupercaria</taxon>
        <taxon>Perciformes</taxon>
        <taxon>Cottioidei</taxon>
        <taxon>Cottales</taxon>
        <taxon>Liparidae</taxon>
        <taxon>Liparis</taxon>
    </lineage>
</organism>
<feature type="compositionally biased region" description="Polar residues" evidence="1">
    <location>
        <begin position="1"/>
        <end position="16"/>
    </location>
</feature>
<evidence type="ECO:0000313" key="3">
    <source>
        <dbReference type="Proteomes" id="UP000314294"/>
    </source>
</evidence>
<evidence type="ECO:0000313" key="2">
    <source>
        <dbReference type="EMBL" id="TNN88159.1"/>
    </source>
</evidence>
<feature type="region of interest" description="Disordered" evidence="1">
    <location>
        <begin position="56"/>
        <end position="76"/>
    </location>
</feature>
<protein>
    <submittedName>
        <fullName evidence="2">Uncharacterized protein</fullName>
    </submittedName>
</protein>
<reference evidence="2 3" key="1">
    <citation type="submission" date="2019-03" db="EMBL/GenBank/DDBJ databases">
        <title>First draft genome of Liparis tanakae, snailfish: a comprehensive survey of snailfish specific genes.</title>
        <authorList>
            <person name="Kim W."/>
            <person name="Song I."/>
            <person name="Jeong J.-H."/>
            <person name="Kim D."/>
            <person name="Kim S."/>
            <person name="Ryu S."/>
            <person name="Song J.Y."/>
            <person name="Lee S.K."/>
        </authorList>
    </citation>
    <scope>NUCLEOTIDE SEQUENCE [LARGE SCALE GENOMIC DNA]</scope>
    <source>
        <tissue evidence="2">Muscle</tissue>
    </source>
</reference>
<gene>
    <name evidence="2" type="ORF">EYF80_001740</name>
</gene>
<dbReference type="AlphaFoldDB" id="A0A4Z2JD55"/>
<name>A0A4Z2JD55_9TELE</name>
<proteinExistence type="predicted"/>
<keyword evidence="3" id="KW-1185">Reference proteome</keyword>
<dbReference type="Proteomes" id="UP000314294">
    <property type="component" value="Unassembled WGS sequence"/>
</dbReference>